<dbReference type="RefSeq" id="WP_211910423.1">
    <property type="nucleotide sequence ID" value="NZ_CP036498.1"/>
</dbReference>
<keyword evidence="3" id="KW-1185">Reference proteome</keyword>
<dbReference type="EMBL" id="CP036498">
    <property type="protein sequence ID" value="QUS41782.1"/>
    <property type="molecule type" value="Genomic_DNA"/>
</dbReference>
<reference evidence="2 3" key="1">
    <citation type="submission" date="2019-02" db="EMBL/GenBank/DDBJ databases">
        <title>Emended description of the genus Rhodopseudomonas and description of Rhodopseudomonas albus sp. nov., a non-phototrophic, heavy-metal-tolerant bacterium isolated from garden soil.</title>
        <authorList>
            <person name="Bao Z."/>
            <person name="Cao W.W."/>
            <person name="Sato Y."/>
            <person name="Nishizawa T."/>
            <person name="Zhao J."/>
            <person name="Guo Y."/>
            <person name="Ohta H."/>
        </authorList>
    </citation>
    <scope>NUCLEOTIDE SEQUENCE [LARGE SCALE GENOMIC DNA]</scope>
    <source>
        <strain evidence="2 3">SK50-23</strain>
    </source>
</reference>
<name>A0ABX8AET1_9BRAD</name>
<dbReference type="Proteomes" id="UP000682843">
    <property type="component" value="Chromosome"/>
</dbReference>
<dbReference type="PANTHER" id="PTHR31528:SF15">
    <property type="entry name" value="RIBOFLAVIN-BINDING PROTEIN RIBY"/>
    <property type="match status" value="1"/>
</dbReference>
<sequence>MSRRSLLHGIGAFGVTAFYAPSIVAAQDDKAATTIQFTLDRPVDAIAAPFVLAASRGLYRAQNLNVALQVATGSKDTITRVAAGTTDIAVADFNSLVRYRADPDAAPVKAAFVLLNRAPYAVVARKSRGVISLGSLEGRTLGVADGDLAIRLWPALARRNGIKASAVKQEKISPAVREPMLSAGQVDAVTGFSYLSAVNLRDRGIPADDLAVFRFAEFGSAAYGLAVIVSPKFAAARSDAVKGFVQAITSGTQLAIQDPDKAVDDVLAQMDGGTRELELTRLKIAISDNILTDDVRRDGLGGIDSTRFDASLVEIAEDFTFRNKRPAMADVFDDRFLAESTGRKIN</sequence>
<gene>
    <name evidence="2" type="ORF">RPMA_25235</name>
</gene>
<dbReference type="InterPro" id="IPR015168">
    <property type="entry name" value="SsuA/THI5"/>
</dbReference>
<protein>
    <submittedName>
        <fullName evidence="2">Nitrate ABC transporter substrate-binding protein</fullName>
    </submittedName>
</protein>
<dbReference type="Gene3D" id="3.40.190.10">
    <property type="entry name" value="Periplasmic binding protein-like II"/>
    <property type="match status" value="2"/>
</dbReference>
<feature type="domain" description="SsuA/THI5-like" evidence="1">
    <location>
        <begin position="48"/>
        <end position="262"/>
    </location>
</feature>
<proteinExistence type="predicted"/>
<accession>A0ABX8AET1</accession>
<dbReference type="PANTHER" id="PTHR31528">
    <property type="entry name" value="4-AMINO-5-HYDROXYMETHYL-2-METHYLPYRIMIDINE PHOSPHATE SYNTHASE THI11-RELATED"/>
    <property type="match status" value="1"/>
</dbReference>
<evidence type="ECO:0000259" key="1">
    <source>
        <dbReference type="Pfam" id="PF09084"/>
    </source>
</evidence>
<dbReference type="InterPro" id="IPR027939">
    <property type="entry name" value="NMT1/THI5"/>
</dbReference>
<dbReference type="SUPFAM" id="SSF53850">
    <property type="entry name" value="Periplasmic binding protein-like II"/>
    <property type="match status" value="1"/>
</dbReference>
<organism evidence="2 3">
    <name type="scientific">Tardiphaga alba</name>
    <dbReference type="NCBI Taxonomy" id="340268"/>
    <lineage>
        <taxon>Bacteria</taxon>
        <taxon>Pseudomonadati</taxon>
        <taxon>Pseudomonadota</taxon>
        <taxon>Alphaproteobacteria</taxon>
        <taxon>Hyphomicrobiales</taxon>
        <taxon>Nitrobacteraceae</taxon>
        <taxon>Tardiphaga</taxon>
    </lineage>
</organism>
<dbReference type="Pfam" id="PF09084">
    <property type="entry name" value="NMT1"/>
    <property type="match status" value="1"/>
</dbReference>
<evidence type="ECO:0000313" key="2">
    <source>
        <dbReference type="EMBL" id="QUS41782.1"/>
    </source>
</evidence>
<evidence type="ECO:0000313" key="3">
    <source>
        <dbReference type="Proteomes" id="UP000682843"/>
    </source>
</evidence>